<dbReference type="Proteomes" id="UP000241886">
    <property type="component" value="Unassembled WGS sequence"/>
</dbReference>
<dbReference type="AlphaFoldDB" id="A0A2R6C3H8"/>
<evidence type="ECO:0008006" key="4">
    <source>
        <dbReference type="Google" id="ProtNLM"/>
    </source>
</evidence>
<feature type="transmembrane region" description="Helical" evidence="1">
    <location>
        <begin position="12"/>
        <end position="33"/>
    </location>
</feature>
<evidence type="ECO:0000313" key="2">
    <source>
        <dbReference type="EMBL" id="PSO05433.1"/>
    </source>
</evidence>
<evidence type="ECO:0000313" key="3">
    <source>
        <dbReference type="Proteomes" id="UP000241886"/>
    </source>
</evidence>
<evidence type="ECO:0000256" key="1">
    <source>
        <dbReference type="SAM" id="Phobius"/>
    </source>
</evidence>
<reference evidence="2 3" key="1">
    <citation type="submission" date="2017-04" db="EMBL/GenBank/DDBJ databases">
        <title>Novel microbial lineages endemic to geothermal iron-oxide mats fill important gaps in the evolutionary history of Archaea.</title>
        <authorList>
            <person name="Jay Z.J."/>
            <person name="Beam J.P."/>
            <person name="Dlakic M."/>
            <person name="Rusch D.B."/>
            <person name="Kozubal M.A."/>
            <person name="Inskeep W.P."/>
        </authorList>
    </citation>
    <scope>NUCLEOTIDE SEQUENCE [LARGE SCALE GENOMIC DNA]</scope>
    <source>
        <strain evidence="2">ECH_B_SAG-G16</strain>
    </source>
</reference>
<accession>A0A2R6C3H8</accession>
<name>A0A2R6C3H8_9ARCH</name>
<comment type="caution">
    <text evidence="2">The sequence shown here is derived from an EMBL/GenBank/DDBJ whole genome shotgun (WGS) entry which is preliminary data.</text>
</comment>
<dbReference type="EMBL" id="NEXO01000030">
    <property type="protein sequence ID" value="PSO05433.1"/>
    <property type="molecule type" value="Genomic_DNA"/>
</dbReference>
<keyword evidence="1" id="KW-0472">Membrane</keyword>
<organism evidence="2 3">
    <name type="scientific">Candidatus Marsarchaeota G2 archaeon ECH_B_SAG-G16</name>
    <dbReference type="NCBI Taxonomy" id="1978167"/>
    <lineage>
        <taxon>Archaea</taxon>
        <taxon>Candidatus Marsarchaeota</taxon>
        <taxon>Candidatus Marsarchaeota group 2</taxon>
    </lineage>
</organism>
<sequence length="71" mass="8288">MVVRMIEKKTFWILVVGFLLLLVTFFEAIILMLKLLDDGQMFRLRMRVRGKKLKLIIASSSIIKNCALFTL</sequence>
<gene>
    <name evidence="2" type="ORF">B9Q13_01970</name>
</gene>
<keyword evidence="1" id="KW-1133">Transmembrane helix</keyword>
<protein>
    <recommendedName>
        <fullName evidence="4">CNNM transmembrane domain-containing protein</fullName>
    </recommendedName>
</protein>
<keyword evidence="1" id="KW-0812">Transmembrane</keyword>
<proteinExistence type="predicted"/>